<feature type="transmembrane region" description="Helical" evidence="7">
    <location>
        <begin position="281"/>
        <end position="298"/>
    </location>
</feature>
<comment type="subcellular location">
    <subcellularLocation>
        <location evidence="1">Membrane</location>
        <topology evidence="1">Multi-pass membrane protein</topology>
    </subcellularLocation>
</comment>
<organism evidence="8 9">
    <name type="scientific">Paenibacillus arenosi</name>
    <dbReference type="NCBI Taxonomy" id="2774142"/>
    <lineage>
        <taxon>Bacteria</taxon>
        <taxon>Bacillati</taxon>
        <taxon>Bacillota</taxon>
        <taxon>Bacilli</taxon>
        <taxon>Bacillales</taxon>
        <taxon>Paenibacillaceae</taxon>
        <taxon>Paenibacillus</taxon>
    </lineage>
</organism>
<keyword evidence="9" id="KW-1185">Reference proteome</keyword>
<feature type="transmembrane region" description="Helical" evidence="7">
    <location>
        <begin position="65"/>
        <end position="89"/>
    </location>
</feature>
<keyword evidence="3 7" id="KW-0812">Transmembrane</keyword>
<gene>
    <name evidence="8" type="ORF">IFO66_11545</name>
</gene>
<proteinExistence type="inferred from homology"/>
<evidence type="ECO:0000256" key="1">
    <source>
        <dbReference type="ARBA" id="ARBA00004141"/>
    </source>
</evidence>
<sequence>MLAFYRKYWKTVFDIALVVLTVYLIMFAFSRLYAIAAPIFLALIIFWIIEPLARKLSRRGIPKSIASALSVMLFVLVILGSLIAAGIIFTQQVGDIVSSIPAHQEAIVKQIGQISSFLQDKYQDLPGDVAAKMNTYFQDFASKAAHWMTSFLNWLVTNVASFSTFVMNFGIAVVLAYFLSTEIESWRKITQEKTPRTFKNVFVFLKENVFRGIGAYLKAQLKLISITFSLIFISLTILDVGHAFTIALLSALFDILPLLGVPVIFIPWIIYMFIVGNTTMAIWLTVVLAVTMATRQFLEPKITGNTLGVSAFTMLSFMIISLSLFGIAGLILAPILLILLKALYDQGYFQRWIRMPVDEFDSNPLVPSTEPDAESSTPSHTNAAADEHYKA</sequence>
<reference evidence="8 9" key="1">
    <citation type="submission" date="2020-09" db="EMBL/GenBank/DDBJ databases">
        <title>Paenibacillus sp. CAU 1523 isolated from sand of Haeundae Beach.</title>
        <authorList>
            <person name="Kim W."/>
        </authorList>
    </citation>
    <scope>NUCLEOTIDE SEQUENCE [LARGE SCALE GENOMIC DNA]</scope>
    <source>
        <strain evidence="8 9">CAU 1523</strain>
    </source>
</reference>
<keyword evidence="4 7" id="KW-1133">Transmembrane helix</keyword>
<evidence type="ECO:0000313" key="9">
    <source>
        <dbReference type="Proteomes" id="UP000634529"/>
    </source>
</evidence>
<feature type="transmembrane region" description="Helical" evidence="7">
    <location>
        <begin position="12"/>
        <end position="29"/>
    </location>
</feature>
<dbReference type="EMBL" id="JACYTN010000007">
    <property type="protein sequence ID" value="MBD8498937.1"/>
    <property type="molecule type" value="Genomic_DNA"/>
</dbReference>
<dbReference type="Pfam" id="PF01594">
    <property type="entry name" value="AI-2E_transport"/>
    <property type="match status" value="1"/>
</dbReference>
<dbReference type="RefSeq" id="WP_192025296.1">
    <property type="nucleotide sequence ID" value="NZ_JACYTN010000007.1"/>
</dbReference>
<dbReference type="PANTHER" id="PTHR21716:SF68">
    <property type="entry name" value="TRANSPORT PROTEIN YTVI-RELATED"/>
    <property type="match status" value="1"/>
</dbReference>
<dbReference type="InterPro" id="IPR002549">
    <property type="entry name" value="AI-2E-like"/>
</dbReference>
<feature type="transmembrane region" description="Helical" evidence="7">
    <location>
        <begin position="318"/>
        <end position="344"/>
    </location>
</feature>
<evidence type="ECO:0000256" key="2">
    <source>
        <dbReference type="ARBA" id="ARBA00009773"/>
    </source>
</evidence>
<feature type="transmembrane region" description="Helical" evidence="7">
    <location>
        <begin position="223"/>
        <end position="249"/>
    </location>
</feature>
<feature type="transmembrane region" description="Helical" evidence="7">
    <location>
        <begin position="255"/>
        <end position="274"/>
    </location>
</feature>
<evidence type="ECO:0000313" key="8">
    <source>
        <dbReference type="EMBL" id="MBD8498937.1"/>
    </source>
</evidence>
<comment type="caution">
    <text evidence="8">The sequence shown here is derived from an EMBL/GenBank/DDBJ whole genome shotgun (WGS) entry which is preliminary data.</text>
</comment>
<dbReference type="PANTHER" id="PTHR21716">
    <property type="entry name" value="TRANSMEMBRANE PROTEIN"/>
    <property type="match status" value="1"/>
</dbReference>
<evidence type="ECO:0000256" key="6">
    <source>
        <dbReference type="SAM" id="MobiDB-lite"/>
    </source>
</evidence>
<feature type="transmembrane region" description="Helical" evidence="7">
    <location>
        <begin position="35"/>
        <end position="53"/>
    </location>
</feature>
<evidence type="ECO:0000256" key="5">
    <source>
        <dbReference type="ARBA" id="ARBA00023136"/>
    </source>
</evidence>
<accession>A0ABR9B0G6</accession>
<evidence type="ECO:0000256" key="4">
    <source>
        <dbReference type="ARBA" id="ARBA00022989"/>
    </source>
</evidence>
<evidence type="ECO:0000256" key="7">
    <source>
        <dbReference type="SAM" id="Phobius"/>
    </source>
</evidence>
<name>A0ABR9B0G6_9BACL</name>
<feature type="region of interest" description="Disordered" evidence="6">
    <location>
        <begin position="365"/>
        <end position="391"/>
    </location>
</feature>
<keyword evidence="5 7" id="KW-0472">Membrane</keyword>
<dbReference type="Proteomes" id="UP000634529">
    <property type="component" value="Unassembled WGS sequence"/>
</dbReference>
<evidence type="ECO:0000256" key="3">
    <source>
        <dbReference type="ARBA" id="ARBA00022692"/>
    </source>
</evidence>
<comment type="similarity">
    <text evidence="2">Belongs to the autoinducer-2 exporter (AI-2E) (TC 2.A.86) family.</text>
</comment>
<feature type="transmembrane region" description="Helical" evidence="7">
    <location>
        <begin position="159"/>
        <end position="179"/>
    </location>
</feature>
<protein>
    <submittedName>
        <fullName evidence="8">AI-2E family transporter</fullName>
    </submittedName>
</protein>